<gene>
    <name evidence="1" type="primary">Erv31_2</name>
    <name evidence="1" type="ORF">VIDCHA_R16332</name>
</gene>
<evidence type="ECO:0000313" key="2">
    <source>
        <dbReference type="Proteomes" id="UP000634236"/>
    </source>
</evidence>
<dbReference type="Proteomes" id="UP000634236">
    <property type="component" value="Unassembled WGS sequence"/>
</dbReference>
<proteinExistence type="predicted"/>
<sequence>GKNLFLDLVKKISHEFNITNCWICGDTRTAEIWPWEGIALSPKEILKLMKNKMRIQRNDEEVWNLKSEVVGEECLWRKG</sequence>
<reference evidence="1" key="1">
    <citation type="submission" date="2019-09" db="EMBL/GenBank/DDBJ databases">
        <title>Bird 10,000 Genomes (B10K) Project - Family phase.</title>
        <authorList>
            <person name="Zhang G."/>
        </authorList>
    </citation>
    <scope>NUCLEOTIDE SEQUENCE</scope>
    <source>
        <strain evidence="1">OUT-0048</strain>
        <tissue evidence="1">Muscle</tissue>
    </source>
</reference>
<comment type="caution">
    <text evidence="1">The sequence shown here is derived from an EMBL/GenBank/DDBJ whole genome shotgun (WGS) entry which is preliminary data.</text>
</comment>
<evidence type="ECO:0000313" key="1">
    <source>
        <dbReference type="EMBL" id="NXB95714.1"/>
    </source>
</evidence>
<accession>A0A851L272</accession>
<dbReference type="EMBL" id="WBNB01002886">
    <property type="protein sequence ID" value="NXB95714.1"/>
    <property type="molecule type" value="Genomic_DNA"/>
</dbReference>
<protein>
    <submittedName>
        <fullName evidence="1">ENR1 protein</fullName>
    </submittedName>
</protein>
<name>A0A851L272_VIDCH</name>
<organism evidence="1 2">
    <name type="scientific">Vidua chalybeata</name>
    <name type="common">Village indigobird</name>
    <dbReference type="NCBI Taxonomy" id="81927"/>
    <lineage>
        <taxon>Eukaryota</taxon>
        <taxon>Metazoa</taxon>
        <taxon>Chordata</taxon>
        <taxon>Craniata</taxon>
        <taxon>Vertebrata</taxon>
        <taxon>Euteleostomi</taxon>
        <taxon>Archelosauria</taxon>
        <taxon>Archosauria</taxon>
        <taxon>Dinosauria</taxon>
        <taxon>Saurischia</taxon>
        <taxon>Theropoda</taxon>
        <taxon>Coelurosauria</taxon>
        <taxon>Aves</taxon>
        <taxon>Neognathae</taxon>
        <taxon>Neoaves</taxon>
        <taxon>Telluraves</taxon>
        <taxon>Australaves</taxon>
        <taxon>Passeriformes</taxon>
        <taxon>Passeroidea</taxon>
        <taxon>Estrildidae</taxon>
        <taxon>Viduinae</taxon>
        <taxon>Vidua</taxon>
    </lineage>
</organism>
<keyword evidence="2" id="KW-1185">Reference proteome</keyword>
<feature type="non-terminal residue" evidence="1">
    <location>
        <position position="79"/>
    </location>
</feature>
<feature type="non-terminal residue" evidence="1">
    <location>
        <position position="1"/>
    </location>
</feature>
<dbReference type="AlphaFoldDB" id="A0A851L272"/>